<proteinExistence type="predicted"/>
<evidence type="ECO:0000259" key="1">
    <source>
        <dbReference type="Pfam" id="PF08750"/>
    </source>
</evidence>
<gene>
    <name evidence="2" type="ORF">SAMN05216387_101304</name>
</gene>
<sequence length="205" mass="23274">MNPEVNRTQLIFIMKKILLLLCLLTLAACGTPKALKGFDSEFDGDKTWAELQAQLPAYPKAANLLPFDPGPASNNLHYIDAPSIVVGGDGIVRYTLVIKSPAGAMNIRYEGMRCATDGERERARLKILILKFYVTEKRLYAIDRDDKTWVRARESKWEEVEDISQHYAQRALSRYFFCPANIIVRNEKEAIQALKNGSHPRAIQY</sequence>
<dbReference type="AlphaFoldDB" id="A0A1H7GKA9"/>
<dbReference type="PROSITE" id="PS51257">
    <property type="entry name" value="PROKAR_LIPOPROTEIN"/>
    <property type="match status" value="1"/>
</dbReference>
<organism evidence="2 3">
    <name type="scientific">Nitrosovibrio tenuis</name>
    <dbReference type="NCBI Taxonomy" id="1233"/>
    <lineage>
        <taxon>Bacteria</taxon>
        <taxon>Pseudomonadati</taxon>
        <taxon>Pseudomonadota</taxon>
        <taxon>Betaproteobacteria</taxon>
        <taxon>Nitrosomonadales</taxon>
        <taxon>Nitrosomonadaceae</taxon>
        <taxon>Nitrosovibrio</taxon>
    </lineage>
</organism>
<evidence type="ECO:0000313" key="2">
    <source>
        <dbReference type="EMBL" id="SEK38504.1"/>
    </source>
</evidence>
<dbReference type="InterPro" id="IPR014861">
    <property type="entry name" value="CNP1-like_dom"/>
</dbReference>
<reference evidence="2 3" key="1">
    <citation type="submission" date="2016-10" db="EMBL/GenBank/DDBJ databases">
        <authorList>
            <person name="de Groot N.N."/>
        </authorList>
    </citation>
    <scope>NUCLEOTIDE SEQUENCE [LARGE SCALE GENOMIC DNA]</scope>
    <source>
        <strain evidence="2 3">Nv1</strain>
    </source>
</reference>
<feature type="domain" description="CNP1-like uncharacterised" evidence="1">
    <location>
        <begin position="45"/>
        <end position="195"/>
    </location>
</feature>
<dbReference type="EMBL" id="FOBH01000001">
    <property type="protein sequence ID" value="SEK38504.1"/>
    <property type="molecule type" value="Genomic_DNA"/>
</dbReference>
<protein>
    <submittedName>
        <fullName evidence="2">CNP1-like family protein</fullName>
    </submittedName>
</protein>
<keyword evidence="3" id="KW-1185">Reference proteome</keyword>
<evidence type="ECO:0000313" key="3">
    <source>
        <dbReference type="Proteomes" id="UP000198620"/>
    </source>
</evidence>
<accession>A0A1H7GKA9</accession>
<dbReference type="Pfam" id="PF08750">
    <property type="entry name" value="CNP1"/>
    <property type="match status" value="1"/>
</dbReference>
<dbReference type="Proteomes" id="UP000198620">
    <property type="component" value="Unassembled WGS sequence"/>
</dbReference>
<dbReference type="STRING" id="1233.SAMN05216387_101304"/>
<name>A0A1H7GKA9_9PROT</name>